<dbReference type="PANTHER" id="PTHR35392:SF3">
    <property type="entry name" value="ZN(2)-C6 FUNGAL-TYPE DOMAIN-CONTAINING PROTEIN"/>
    <property type="match status" value="1"/>
</dbReference>
<evidence type="ECO:0000256" key="1">
    <source>
        <dbReference type="SAM" id="MobiDB-lite"/>
    </source>
</evidence>
<dbReference type="STRING" id="1141098.A0A1Y2EIC5"/>
<dbReference type="GeneID" id="63771098"/>
<dbReference type="InterPro" id="IPR052973">
    <property type="entry name" value="Fungal_sec-metab_reg_TF"/>
</dbReference>
<dbReference type="EMBL" id="MCFJ01000001">
    <property type="protein sequence ID" value="ORY71329.1"/>
    <property type="molecule type" value="Genomic_DNA"/>
</dbReference>
<evidence type="ECO:0008006" key="4">
    <source>
        <dbReference type="Google" id="ProtNLM"/>
    </source>
</evidence>
<feature type="region of interest" description="Disordered" evidence="1">
    <location>
        <begin position="103"/>
        <end position="128"/>
    </location>
</feature>
<dbReference type="RefSeq" id="XP_040720921.1">
    <property type="nucleotide sequence ID" value="XM_040854886.1"/>
</dbReference>
<dbReference type="AlphaFoldDB" id="A0A1Y2EIC5"/>
<keyword evidence="3" id="KW-1185">Reference proteome</keyword>
<proteinExistence type="predicted"/>
<organism evidence="2 3">
    <name type="scientific">Pseudomassariella vexata</name>
    <dbReference type="NCBI Taxonomy" id="1141098"/>
    <lineage>
        <taxon>Eukaryota</taxon>
        <taxon>Fungi</taxon>
        <taxon>Dikarya</taxon>
        <taxon>Ascomycota</taxon>
        <taxon>Pezizomycotina</taxon>
        <taxon>Sordariomycetes</taxon>
        <taxon>Xylariomycetidae</taxon>
        <taxon>Amphisphaeriales</taxon>
        <taxon>Pseudomassariaceae</taxon>
        <taxon>Pseudomassariella</taxon>
    </lineage>
</organism>
<accession>A0A1Y2EIC5</accession>
<protein>
    <recommendedName>
        <fullName evidence="4">Zn(2)-C6 fungal-type domain-containing protein</fullName>
    </recommendedName>
</protein>
<dbReference type="Proteomes" id="UP000193689">
    <property type="component" value="Unassembled WGS sequence"/>
</dbReference>
<dbReference type="OrthoDB" id="5362630at2759"/>
<dbReference type="InParanoid" id="A0A1Y2EIC5"/>
<reference evidence="2 3" key="1">
    <citation type="submission" date="2016-07" db="EMBL/GenBank/DDBJ databases">
        <title>Pervasive Adenine N6-methylation of Active Genes in Fungi.</title>
        <authorList>
            <consortium name="DOE Joint Genome Institute"/>
            <person name="Mondo S.J."/>
            <person name="Dannebaum R.O."/>
            <person name="Kuo R.C."/>
            <person name="Labutti K."/>
            <person name="Haridas S."/>
            <person name="Kuo A."/>
            <person name="Salamov A."/>
            <person name="Ahrendt S.R."/>
            <person name="Lipzen A."/>
            <person name="Sullivan W."/>
            <person name="Andreopoulos W.B."/>
            <person name="Clum A."/>
            <person name="Lindquist E."/>
            <person name="Daum C."/>
            <person name="Ramamoorthy G.K."/>
            <person name="Gryganskyi A."/>
            <person name="Culley D."/>
            <person name="Magnuson J.K."/>
            <person name="James T.Y."/>
            <person name="O'Malley M.A."/>
            <person name="Stajich J.E."/>
            <person name="Spatafora J.W."/>
            <person name="Visel A."/>
            <person name="Grigoriev I.V."/>
        </authorList>
    </citation>
    <scope>NUCLEOTIDE SEQUENCE [LARGE SCALE GENOMIC DNA]</scope>
    <source>
        <strain evidence="2 3">CBS 129021</strain>
    </source>
</reference>
<sequence>MTSPVEYSFFVSGAPSWPHSEPQQGDSSQDHPLVFLDEAYDTNVPRANTDLCWTWVQAEEDLGSISQEEASGSVTPIRNNWAIVPDCTDIKIVEKAEDEECHTTSSKLPIGKTKQPAKPRGQLSPAKRIETGKTRQMVACVRCQMQRIRCVPNPYDEKEDCVKCLLMAKDSKKVIHRIPCYRVKLTSYVPFRTEGFNFTRRWEGTAVKDLGPEDWDSPESIDIEWSLGLCDKPIRFRVRKFKPLPHDVTVRKWRDKQGRIRITDIPPYALTDIYKATKVFSQYLAENAHLGVGHFCRHDDAHELYISCGVNVHKFMDNLFRLWFAMRHQTGSAFLVGKETLGKQRDDDHPDYPLENKCSVPRMVSEQFNAMKIERILKPMKEKVFKDLWTLMQSKSPECFFTIYVAVFILLYEVSAASKDRYRHARDNDVKARYNMPRFVEQLHQGAQMILMFWHYYKRGLEPLTADWEAKRRNRSSKNLFRDISRAQEHLMRALSDARLKPCASFHHEDTREYSVALLTLPRVPPYPVPSLPFPSLPFPSPLRVWH</sequence>
<gene>
    <name evidence="2" type="ORF">BCR38DRAFT_329449</name>
</gene>
<evidence type="ECO:0000313" key="2">
    <source>
        <dbReference type="EMBL" id="ORY71329.1"/>
    </source>
</evidence>
<evidence type="ECO:0000313" key="3">
    <source>
        <dbReference type="Proteomes" id="UP000193689"/>
    </source>
</evidence>
<dbReference type="PANTHER" id="PTHR35392">
    <property type="entry name" value="ZN(II)2CYS6 TRANSCRIPTION FACTOR (EUROFUNG)-RELATED-RELATED"/>
    <property type="match status" value="1"/>
</dbReference>
<name>A0A1Y2EIC5_9PEZI</name>
<comment type="caution">
    <text evidence="2">The sequence shown here is derived from an EMBL/GenBank/DDBJ whole genome shotgun (WGS) entry which is preliminary data.</text>
</comment>